<proteinExistence type="predicted"/>
<dbReference type="Gene3D" id="3.40.1580.10">
    <property type="entry name" value="SMI1/KNR4-like"/>
    <property type="match status" value="1"/>
</dbReference>
<evidence type="ECO:0000256" key="2">
    <source>
        <dbReference type="ARBA" id="ARBA00022737"/>
    </source>
</evidence>
<dbReference type="Gene3D" id="3.80.10.10">
    <property type="entry name" value="Ribonuclease Inhibitor"/>
    <property type="match status" value="1"/>
</dbReference>
<dbReference type="InterPro" id="IPR025875">
    <property type="entry name" value="Leu-rich_rpt_4"/>
</dbReference>
<evidence type="ECO:0000313" key="5">
    <source>
        <dbReference type="Proteomes" id="UP000316330"/>
    </source>
</evidence>
<accession>A0A559JU30</accession>
<dbReference type="InterPro" id="IPR018958">
    <property type="entry name" value="Knr4/Smi1-like_dom"/>
</dbReference>
<evidence type="ECO:0000313" key="4">
    <source>
        <dbReference type="EMBL" id="TVY03367.1"/>
    </source>
</evidence>
<protein>
    <submittedName>
        <fullName evidence="4">SMI1/KNR4 family protein</fullName>
    </submittedName>
</protein>
<keyword evidence="1" id="KW-0433">Leucine-rich repeat</keyword>
<sequence>MKQTLQEIAELLRDKLPELGHSLNPPAVEEELLKAEEELGYSLPAELRELYLTHNGEKEDGPGLFFGLPFLSLEGMLAEWRIWEGLEEQMEGLESGHYSVPAGWIKERYINRGWLPISKDWGGNNLGVDMDPDREGTAGQIINFGRDEEIKYVIARNLRHWLQFIRDTAKAGNYTVHEEDEYRHWTLGRDGSTHLFDAVRSLELPVLEPVQPKVPEVDAAEWMSGLDQEWQTRVANNGGTPDKFLRTKRLMFIREGLTDISPLARCEEVRELVLSRNEISSVTALSGCTQLKTLYLGGNPVTDLRPLQGLKHLKELILSESAVADLSPLSAMASLRALDVQQTPIRDYSPLRQLASLRVLEVSDPDADQVRQLAELRQLKELTIVRLGAGAESELKALGQLSNLEILHLDEVSLNSLSFVRKCRKLRTVTIKNSSVQDASALGELPNLHSLELQGSPEIGGLERVAKSDSLKRASVAFPQFVLLSKHSNRYFDFSTMNGRMTDEESTIWHQYLDLARETSR</sequence>
<dbReference type="EMBL" id="VNJJ01000002">
    <property type="protein sequence ID" value="TVY03367.1"/>
    <property type="molecule type" value="Genomic_DNA"/>
</dbReference>
<keyword evidence="5" id="KW-1185">Reference proteome</keyword>
<dbReference type="Pfam" id="PF09346">
    <property type="entry name" value="SMI1_KNR4"/>
    <property type="match status" value="1"/>
</dbReference>
<reference evidence="4 5" key="1">
    <citation type="submission" date="2019-07" db="EMBL/GenBank/DDBJ databases">
        <authorList>
            <person name="Kim J."/>
        </authorList>
    </citation>
    <scope>NUCLEOTIDE SEQUENCE [LARGE SCALE GENOMIC DNA]</scope>
    <source>
        <strain evidence="4 5">G13</strain>
    </source>
</reference>
<dbReference type="SUPFAM" id="SSF160631">
    <property type="entry name" value="SMI1/KNR4-like"/>
    <property type="match status" value="1"/>
</dbReference>
<dbReference type="InterPro" id="IPR037883">
    <property type="entry name" value="Knr4/Smi1-like_sf"/>
</dbReference>
<dbReference type="PANTHER" id="PTHR47432">
    <property type="entry name" value="CELL WALL ASSEMBLY REGULATOR SMI1"/>
    <property type="match status" value="1"/>
</dbReference>
<dbReference type="PROSITE" id="PS51450">
    <property type="entry name" value="LRR"/>
    <property type="match status" value="1"/>
</dbReference>
<dbReference type="SUPFAM" id="SSF52058">
    <property type="entry name" value="L domain-like"/>
    <property type="match status" value="1"/>
</dbReference>
<evidence type="ECO:0000259" key="3">
    <source>
        <dbReference type="SMART" id="SM00860"/>
    </source>
</evidence>
<gene>
    <name evidence="4" type="ORF">FPZ45_04740</name>
</gene>
<dbReference type="InterPro" id="IPR001611">
    <property type="entry name" value="Leu-rich_rpt"/>
</dbReference>
<organism evidence="4 5">
    <name type="scientific">Cohnella terricola</name>
    <dbReference type="NCBI Taxonomy" id="1289167"/>
    <lineage>
        <taxon>Bacteria</taxon>
        <taxon>Bacillati</taxon>
        <taxon>Bacillota</taxon>
        <taxon>Bacilli</taxon>
        <taxon>Bacillales</taxon>
        <taxon>Paenibacillaceae</taxon>
        <taxon>Cohnella</taxon>
    </lineage>
</organism>
<dbReference type="AlphaFoldDB" id="A0A559JU30"/>
<dbReference type="SMART" id="SM00860">
    <property type="entry name" value="SMI1_KNR4"/>
    <property type="match status" value="1"/>
</dbReference>
<evidence type="ECO:0000256" key="1">
    <source>
        <dbReference type="ARBA" id="ARBA00022614"/>
    </source>
</evidence>
<dbReference type="Proteomes" id="UP000316330">
    <property type="component" value="Unassembled WGS sequence"/>
</dbReference>
<name>A0A559JU30_9BACL</name>
<dbReference type="InterPro" id="IPR051873">
    <property type="entry name" value="KNR4/SMI1_regulator"/>
</dbReference>
<dbReference type="InterPro" id="IPR032675">
    <property type="entry name" value="LRR_dom_sf"/>
</dbReference>
<dbReference type="PANTHER" id="PTHR47432:SF1">
    <property type="entry name" value="CELL WALL ASSEMBLY REGULATOR SMI1"/>
    <property type="match status" value="1"/>
</dbReference>
<keyword evidence="2" id="KW-0677">Repeat</keyword>
<dbReference type="Pfam" id="PF12799">
    <property type="entry name" value="LRR_4"/>
    <property type="match status" value="1"/>
</dbReference>
<dbReference type="OrthoDB" id="6989522at2"/>
<feature type="domain" description="Knr4/Smi1-like" evidence="3">
    <location>
        <begin position="26"/>
        <end position="167"/>
    </location>
</feature>
<comment type="caution">
    <text evidence="4">The sequence shown here is derived from an EMBL/GenBank/DDBJ whole genome shotgun (WGS) entry which is preliminary data.</text>
</comment>